<keyword evidence="10" id="KW-1185">Reference proteome</keyword>
<keyword evidence="5 8" id="KW-0812">Transmembrane</keyword>
<protein>
    <recommendedName>
        <fullName evidence="8">CASP-like protein</fullName>
    </recommendedName>
</protein>
<evidence type="ECO:0000313" key="11">
    <source>
        <dbReference type="RefSeq" id="XP_056682650.1"/>
    </source>
</evidence>
<dbReference type="PANTHER" id="PTHR32021">
    <property type="entry name" value="CASP-LIKE PROTEIN 5B3"/>
    <property type="match status" value="1"/>
</dbReference>
<name>A0ABM3QH23_SPIOL</name>
<evidence type="ECO:0000256" key="6">
    <source>
        <dbReference type="ARBA" id="ARBA00022989"/>
    </source>
</evidence>
<evidence type="ECO:0000256" key="2">
    <source>
        <dbReference type="ARBA" id="ARBA00007651"/>
    </source>
</evidence>
<organism evidence="10 11">
    <name type="scientific">Spinacia oleracea</name>
    <name type="common">Spinach</name>
    <dbReference type="NCBI Taxonomy" id="3562"/>
    <lineage>
        <taxon>Eukaryota</taxon>
        <taxon>Viridiplantae</taxon>
        <taxon>Streptophyta</taxon>
        <taxon>Embryophyta</taxon>
        <taxon>Tracheophyta</taxon>
        <taxon>Spermatophyta</taxon>
        <taxon>Magnoliopsida</taxon>
        <taxon>eudicotyledons</taxon>
        <taxon>Gunneridae</taxon>
        <taxon>Pentapetalae</taxon>
        <taxon>Caryophyllales</taxon>
        <taxon>Chenopodiaceae</taxon>
        <taxon>Chenopodioideae</taxon>
        <taxon>Anserineae</taxon>
        <taxon>Spinacia</taxon>
    </lineage>
</organism>
<comment type="similarity">
    <text evidence="2 8">Belongs to the Casparian strip membrane proteins (CASP) family.</text>
</comment>
<dbReference type="PANTHER" id="PTHR32021:SF1">
    <property type="entry name" value="CASP-LIKE PROTEIN 5A1"/>
    <property type="match status" value="1"/>
</dbReference>
<comment type="subcellular location">
    <subcellularLocation>
        <location evidence="1 8">Cell membrane</location>
        <topology evidence="1 8">Multi-pass membrane protein</topology>
    </subcellularLocation>
</comment>
<evidence type="ECO:0000259" key="9">
    <source>
        <dbReference type="Pfam" id="PF04535"/>
    </source>
</evidence>
<dbReference type="InterPro" id="IPR006702">
    <property type="entry name" value="CASP_dom"/>
</dbReference>
<accession>A0ABM3QH23</accession>
<feature type="transmembrane region" description="Helical" evidence="8">
    <location>
        <begin position="80"/>
        <end position="113"/>
    </location>
</feature>
<dbReference type="RefSeq" id="XP_056682650.1">
    <property type="nucleotide sequence ID" value="XM_056826672.1"/>
</dbReference>
<dbReference type="GeneID" id="130459355"/>
<feature type="transmembrane region" description="Helical" evidence="8">
    <location>
        <begin position="12"/>
        <end position="34"/>
    </location>
</feature>
<keyword evidence="4 8" id="KW-1003">Cell membrane</keyword>
<evidence type="ECO:0000256" key="5">
    <source>
        <dbReference type="ARBA" id="ARBA00022692"/>
    </source>
</evidence>
<evidence type="ECO:0000256" key="1">
    <source>
        <dbReference type="ARBA" id="ARBA00004651"/>
    </source>
</evidence>
<evidence type="ECO:0000256" key="4">
    <source>
        <dbReference type="ARBA" id="ARBA00022475"/>
    </source>
</evidence>
<reference evidence="10" key="1">
    <citation type="journal article" date="2021" name="Nat. Commun.">
        <title>Genomic analyses provide insights into spinach domestication and the genetic basis of agronomic traits.</title>
        <authorList>
            <person name="Cai X."/>
            <person name="Sun X."/>
            <person name="Xu C."/>
            <person name="Sun H."/>
            <person name="Wang X."/>
            <person name="Ge C."/>
            <person name="Zhang Z."/>
            <person name="Wang Q."/>
            <person name="Fei Z."/>
            <person name="Jiao C."/>
            <person name="Wang Q."/>
        </authorList>
    </citation>
    <scope>NUCLEOTIDE SEQUENCE [LARGE SCALE GENOMIC DNA]</scope>
    <source>
        <strain evidence="10">cv. Varoflay</strain>
    </source>
</reference>
<dbReference type="InterPro" id="IPR045009">
    <property type="entry name" value="CASPL-5"/>
</dbReference>
<keyword evidence="7 8" id="KW-0472">Membrane</keyword>
<sequence>MKVVLGSPGTKTAFCLRLAQCLFSVATIITLVVLANHGHVSPNSAFNVLSLIMAVQVIWSLIVIVVEVWARVKNKNLRILAIVTSFAVFDGIFAVLSLAGASASMAIVLHYSFDNNRCFPVGVIHCFKYQMTVVFAFGSWFFTAWSAYAMTFMVLAEYPM</sequence>
<dbReference type="Proteomes" id="UP000813463">
    <property type="component" value="Chromosome 4"/>
</dbReference>
<dbReference type="Pfam" id="PF04535">
    <property type="entry name" value="CASP_dom"/>
    <property type="match status" value="1"/>
</dbReference>
<comment type="subunit">
    <text evidence="3 8">Homodimer and heterodimers.</text>
</comment>
<evidence type="ECO:0000256" key="7">
    <source>
        <dbReference type="ARBA" id="ARBA00023136"/>
    </source>
</evidence>
<proteinExistence type="inferred from homology"/>
<evidence type="ECO:0000313" key="10">
    <source>
        <dbReference type="Proteomes" id="UP000813463"/>
    </source>
</evidence>
<feature type="transmembrane region" description="Helical" evidence="8">
    <location>
        <begin position="46"/>
        <end position="68"/>
    </location>
</feature>
<keyword evidence="6 8" id="KW-1133">Transmembrane helix</keyword>
<feature type="transmembrane region" description="Helical" evidence="8">
    <location>
        <begin position="133"/>
        <end position="156"/>
    </location>
</feature>
<feature type="domain" description="Casparian strip membrane protein" evidence="9">
    <location>
        <begin position="7"/>
        <end position="142"/>
    </location>
</feature>
<evidence type="ECO:0000256" key="8">
    <source>
        <dbReference type="RuleBase" id="RU361233"/>
    </source>
</evidence>
<gene>
    <name evidence="11" type="primary">LOC130459355</name>
</gene>
<reference evidence="11" key="2">
    <citation type="submission" date="2025-08" db="UniProtKB">
        <authorList>
            <consortium name="RefSeq"/>
        </authorList>
    </citation>
    <scope>IDENTIFICATION</scope>
    <source>
        <tissue evidence="11">Leaf</tissue>
    </source>
</reference>
<evidence type="ECO:0000256" key="3">
    <source>
        <dbReference type="ARBA" id="ARBA00011489"/>
    </source>
</evidence>